<dbReference type="EMBL" id="CP114029">
    <property type="protein sequence ID" value="WAP69519.1"/>
    <property type="molecule type" value="Genomic_DNA"/>
</dbReference>
<keyword evidence="2" id="KW-1185">Reference proteome</keyword>
<dbReference type="RefSeq" id="WP_268881956.1">
    <property type="nucleotide sequence ID" value="NZ_CP114029.1"/>
</dbReference>
<organism evidence="1 2">
    <name type="scientific">Jiella pelagia</name>
    <dbReference type="NCBI Taxonomy" id="2986949"/>
    <lineage>
        <taxon>Bacteria</taxon>
        <taxon>Pseudomonadati</taxon>
        <taxon>Pseudomonadota</taxon>
        <taxon>Alphaproteobacteria</taxon>
        <taxon>Hyphomicrobiales</taxon>
        <taxon>Aurantimonadaceae</taxon>
        <taxon>Jiella</taxon>
    </lineage>
</organism>
<reference evidence="1" key="1">
    <citation type="submission" date="2022-12" db="EMBL/GenBank/DDBJ databases">
        <title>Jiella pelagia sp. nov., isolated from phosphonate enriched culture of Northwest Pacific surface seawater.</title>
        <authorList>
            <person name="Shin D.Y."/>
            <person name="Hwang C.Y."/>
        </authorList>
    </citation>
    <scope>NUCLEOTIDE SEQUENCE</scope>
    <source>
        <strain evidence="1">HL-NP1</strain>
    </source>
</reference>
<evidence type="ECO:0000313" key="2">
    <source>
        <dbReference type="Proteomes" id="UP001164020"/>
    </source>
</evidence>
<evidence type="ECO:0000313" key="1">
    <source>
        <dbReference type="EMBL" id="WAP69519.1"/>
    </source>
</evidence>
<evidence type="ECO:0008006" key="3">
    <source>
        <dbReference type="Google" id="ProtNLM"/>
    </source>
</evidence>
<gene>
    <name evidence="1" type="ORF">OH818_04510</name>
</gene>
<name>A0ABY7C0Y5_9HYPH</name>
<protein>
    <recommendedName>
        <fullName evidence="3">Lipoprotein</fullName>
    </recommendedName>
</protein>
<sequence>MEHVAAFMLLVGCSGDISVCKEIPVPVPAFETVAGCRQELPLQIRLSGTADQRVFGACKEVSEKVFQQSATVEWSVSRDGQLAISFDAEPSLVASR</sequence>
<proteinExistence type="predicted"/>
<accession>A0ABY7C0Y5</accession>
<dbReference type="Proteomes" id="UP001164020">
    <property type="component" value="Chromosome"/>
</dbReference>